<proteinExistence type="predicted"/>
<feature type="domain" description="Histidine kinase/HSP90-like ATPase" evidence="10">
    <location>
        <begin position="325"/>
        <end position="417"/>
    </location>
</feature>
<dbReference type="AlphaFoldDB" id="A0A930UZU7"/>
<keyword evidence="4" id="KW-0808">Transferase</keyword>
<evidence type="ECO:0000256" key="8">
    <source>
        <dbReference type="ARBA" id="ARBA00023012"/>
    </source>
</evidence>
<feature type="domain" description="Signal transduction histidine kinase subgroup 3 dimerisation and phosphoacceptor" evidence="11">
    <location>
        <begin position="217"/>
        <end position="277"/>
    </location>
</feature>
<keyword evidence="3" id="KW-0597">Phosphoprotein</keyword>
<dbReference type="GO" id="GO:0046983">
    <property type="term" value="F:protein dimerization activity"/>
    <property type="evidence" value="ECO:0007669"/>
    <property type="project" value="InterPro"/>
</dbReference>
<evidence type="ECO:0000259" key="11">
    <source>
        <dbReference type="Pfam" id="PF07730"/>
    </source>
</evidence>
<evidence type="ECO:0000256" key="6">
    <source>
        <dbReference type="ARBA" id="ARBA00022777"/>
    </source>
</evidence>
<accession>A0A930UZU7</accession>
<dbReference type="Proteomes" id="UP000656804">
    <property type="component" value="Unassembled WGS sequence"/>
</dbReference>
<sequence length="432" mass="46545">MTAPVWQRWLPDCTAGLATLVLGLLETYVVGFTSSVGRRPDILLFVLLLTAAVTVARHLPAAALTLIWVAGFLQVAWTLPLLLVEVCVCYVAFACSRWGRLATLWTSLVSIPAVALIGAIVVRENPYGTLVPLLQQHRSLQARLYDGYDAGLPLILVGIVGLGLLLGLPWLAGLAVRMTTRARTSEAHQAEAEADRATALVQAEQAEQIAQLREDQARLARDVHDVVGHSLAVILAQAESAQFRDDLDSAKLKETMATIATSARSSLRDVRQVLRTTSEAGAPAAAAATDRFTELVDGVRGAGAQVEVSEEGRPQPLPPDLAEVAHRVLQEMLTNAMRHGRRGAVIHVERHWEGELRLEVRNLADPTPSADETQPMVVTAPDAEGGQGLLGMRRRVEAVGGHLDVRRRADAAPGGEAVVSWTTTAWIPVRAR</sequence>
<name>A0A930UZU7_9ACTN</name>
<keyword evidence="6" id="KW-0418">Kinase</keyword>
<feature type="transmembrane region" description="Helical" evidence="9">
    <location>
        <begin position="6"/>
        <end position="30"/>
    </location>
</feature>
<dbReference type="InterPro" id="IPR036890">
    <property type="entry name" value="HATPase_C_sf"/>
</dbReference>
<dbReference type="Pfam" id="PF07730">
    <property type="entry name" value="HisKA_3"/>
    <property type="match status" value="1"/>
</dbReference>
<evidence type="ECO:0000256" key="4">
    <source>
        <dbReference type="ARBA" id="ARBA00022679"/>
    </source>
</evidence>
<evidence type="ECO:0000313" key="13">
    <source>
        <dbReference type="Proteomes" id="UP000656804"/>
    </source>
</evidence>
<keyword evidence="7" id="KW-0067">ATP-binding</keyword>
<feature type="transmembrane region" description="Helical" evidence="9">
    <location>
        <begin position="102"/>
        <end position="122"/>
    </location>
</feature>
<comment type="caution">
    <text evidence="12">The sequence shown here is derived from an EMBL/GenBank/DDBJ whole genome shotgun (WGS) entry which is preliminary data.</text>
</comment>
<keyword evidence="9" id="KW-0812">Transmembrane</keyword>
<evidence type="ECO:0000256" key="1">
    <source>
        <dbReference type="ARBA" id="ARBA00000085"/>
    </source>
</evidence>
<gene>
    <name evidence="12" type="ORF">ISG29_05310</name>
</gene>
<protein>
    <recommendedName>
        <fullName evidence="2">histidine kinase</fullName>
        <ecNumber evidence="2">2.7.13.3</ecNumber>
    </recommendedName>
</protein>
<dbReference type="EC" id="2.7.13.3" evidence="2"/>
<evidence type="ECO:0000256" key="2">
    <source>
        <dbReference type="ARBA" id="ARBA00012438"/>
    </source>
</evidence>
<feature type="transmembrane region" description="Helical" evidence="9">
    <location>
        <begin position="154"/>
        <end position="176"/>
    </location>
</feature>
<evidence type="ECO:0000313" key="12">
    <source>
        <dbReference type="EMBL" id="MBF4161100.1"/>
    </source>
</evidence>
<dbReference type="InterPro" id="IPR003594">
    <property type="entry name" value="HATPase_dom"/>
</dbReference>
<dbReference type="PANTHER" id="PTHR24421:SF10">
    <property type="entry name" value="NITRATE_NITRITE SENSOR PROTEIN NARQ"/>
    <property type="match status" value="1"/>
</dbReference>
<keyword evidence="8" id="KW-0902">Two-component regulatory system</keyword>
<dbReference type="GO" id="GO:0016020">
    <property type="term" value="C:membrane"/>
    <property type="evidence" value="ECO:0007669"/>
    <property type="project" value="InterPro"/>
</dbReference>
<evidence type="ECO:0000259" key="10">
    <source>
        <dbReference type="Pfam" id="PF02518"/>
    </source>
</evidence>
<dbReference type="InterPro" id="IPR050482">
    <property type="entry name" value="Sensor_HK_TwoCompSys"/>
</dbReference>
<dbReference type="EMBL" id="JADIVZ010000002">
    <property type="protein sequence ID" value="MBF4161100.1"/>
    <property type="molecule type" value="Genomic_DNA"/>
</dbReference>
<comment type="catalytic activity">
    <reaction evidence="1">
        <text>ATP + protein L-histidine = ADP + protein N-phospho-L-histidine.</text>
        <dbReference type="EC" id="2.7.13.3"/>
    </reaction>
</comment>
<keyword evidence="5" id="KW-0547">Nucleotide-binding</keyword>
<keyword evidence="9" id="KW-1133">Transmembrane helix</keyword>
<evidence type="ECO:0000256" key="3">
    <source>
        <dbReference type="ARBA" id="ARBA00022553"/>
    </source>
</evidence>
<dbReference type="Gene3D" id="3.30.565.10">
    <property type="entry name" value="Histidine kinase-like ATPase, C-terminal domain"/>
    <property type="match status" value="1"/>
</dbReference>
<dbReference type="InterPro" id="IPR011712">
    <property type="entry name" value="Sig_transdc_His_kin_sub3_dim/P"/>
</dbReference>
<dbReference type="PANTHER" id="PTHR24421">
    <property type="entry name" value="NITRATE/NITRITE SENSOR PROTEIN NARX-RELATED"/>
    <property type="match status" value="1"/>
</dbReference>
<evidence type="ECO:0000256" key="9">
    <source>
        <dbReference type="SAM" id="Phobius"/>
    </source>
</evidence>
<dbReference type="SUPFAM" id="SSF55874">
    <property type="entry name" value="ATPase domain of HSP90 chaperone/DNA topoisomerase II/histidine kinase"/>
    <property type="match status" value="1"/>
</dbReference>
<organism evidence="12 13">
    <name type="scientific">Nocardioides acrostichi</name>
    <dbReference type="NCBI Taxonomy" id="2784339"/>
    <lineage>
        <taxon>Bacteria</taxon>
        <taxon>Bacillati</taxon>
        <taxon>Actinomycetota</taxon>
        <taxon>Actinomycetes</taxon>
        <taxon>Propionibacteriales</taxon>
        <taxon>Nocardioidaceae</taxon>
        <taxon>Nocardioides</taxon>
    </lineage>
</organism>
<feature type="transmembrane region" description="Helical" evidence="9">
    <location>
        <begin position="75"/>
        <end position="95"/>
    </location>
</feature>
<evidence type="ECO:0000256" key="7">
    <source>
        <dbReference type="ARBA" id="ARBA00022840"/>
    </source>
</evidence>
<evidence type="ECO:0000256" key="5">
    <source>
        <dbReference type="ARBA" id="ARBA00022741"/>
    </source>
</evidence>
<dbReference type="GO" id="GO:0000155">
    <property type="term" value="F:phosphorelay sensor kinase activity"/>
    <property type="evidence" value="ECO:0007669"/>
    <property type="project" value="InterPro"/>
</dbReference>
<keyword evidence="13" id="KW-1185">Reference proteome</keyword>
<reference evidence="12" key="1">
    <citation type="submission" date="2020-11" db="EMBL/GenBank/DDBJ databases">
        <title>Nocardioides sp. CBS4Y-1, whole genome shotgun sequence.</title>
        <authorList>
            <person name="Tuo L."/>
        </authorList>
    </citation>
    <scope>NUCLEOTIDE SEQUENCE</scope>
    <source>
        <strain evidence="12">CBS4Y-1</strain>
    </source>
</reference>
<feature type="transmembrane region" description="Helical" evidence="9">
    <location>
        <begin position="42"/>
        <end position="69"/>
    </location>
</feature>
<keyword evidence="9" id="KW-0472">Membrane</keyword>
<dbReference type="RefSeq" id="WP_194502363.1">
    <property type="nucleotide sequence ID" value="NZ_JADIVZ010000002.1"/>
</dbReference>
<dbReference type="GO" id="GO:0005524">
    <property type="term" value="F:ATP binding"/>
    <property type="evidence" value="ECO:0007669"/>
    <property type="project" value="UniProtKB-KW"/>
</dbReference>
<dbReference type="CDD" id="cd16917">
    <property type="entry name" value="HATPase_UhpB-NarQ-NarX-like"/>
    <property type="match status" value="1"/>
</dbReference>
<dbReference type="Gene3D" id="1.20.5.1930">
    <property type="match status" value="1"/>
</dbReference>
<dbReference type="Pfam" id="PF02518">
    <property type="entry name" value="HATPase_c"/>
    <property type="match status" value="1"/>
</dbReference>